<evidence type="ECO:0000313" key="8">
    <source>
        <dbReference type="EMBL" id="EDP44960.1"/>
    </source>
</evidence>
<dbReference type="PANTHER" id="PTHR11237:SF4">
    <property type="entry name" value="5-DEMETHOXYUBIQUINONE HYDROXYLASE, MITOCHONDRIAL"/>
    <property type="match status" value="1"/>
</dbReference>
<dbReference type="EMBL" id="AAYY01000002">
    <property type="protein sequence ID" value="EDP44960.1"/>
    <property type="molecule type" value="Genomic_DNA"/>
</dbReference>
<keyword evidence="4" id="KW-0560">Oxidoreductase</keyword>
<dbReference type="Pfam" id="PF03232">
    <property type="entry name" value="COQ7"/>
    <property type="match status" value="1"/>
</dbReference>
<dbReference type="AlphaFoldDB" id="A8PUT3"/>
<dbReference type="InterPro" id="IPR009078">
    <property type="entry name" value="Ferritin-like_SF"/>
</dbReference>
<dbReference type="FunCoup" id="A8PUT3">
    <property type="interactions" value="161"/>
</dbReference>
<dbReference type="RefSeq" id="XP_001732174.1">
    <property type="nucleotide sequence ID" value="XM_001732122.1"/>
</dbReference>
<dbReference type="PANTHER" id="PTHR11237">
    <property type="entry name" value="COENZYME Q10 BIOSYNTHESIS PROTEIN 7"/>
    <property type="match status" value="1"/>
</dbReference>
<dbReference type="InterPro" id="IPR011566">
    <property type="entry name" value="Ubq_synth_Coq7"/>
</dbReference>
<keyword evidence="5" id="KW-0408">Iron</keyword>
<accession>A8PUT3</accession>
<dbReference type="GO" id="GO:0005743">
    <property type="term" value="C:mitochondrial inner membrane"/>
    <property type="evidence" value="ECO:0007669"/>
    <property type="project" value="TreeGrafter"/>
</dbReference>
<evidence type="ECO:0008006" key="10">
    <source>
        <dbReference type="Google" id="ProtNLM"/>
    </source>
</evidence>
<evidence type="ECO:0000256" key="3">
    <source>
        <dbReference type="ARBA" id="ARBA00022723"/>
    </source>
</evidence>
<gene>
    <name evidence="8" type="ORF">MGL_0767</name>
</gene>
<evidence type="ECO:0000256" key="7">
    <source>
        <dbReference type="ARBA" id="ARBA00023136"/>
    </source>
</evidence>
<keyword evidence="2" id="KW-0831">Ubiquinone biosynthesis</keyword>
<organism evidence="8 9">
    <name type="scientific">Malassezia globosa (strain ATCC MYA-4612 / CBS 7966)</name>
    <name type="common">Dandruff-associated fungus</name>
    <dbReference type="NCBI Taxonomy" id="425265"/>
    <lineage>
        <taxon>Eukaryota</taxon>
        <taxon>Fungi</taxon>
        <taxon>Dikarya</taxon>
        <taxon>Basidiomycota</taxon>
        <taxon>Ustilaginomycotina</taxon>
        <taxon>Malasseziomycetes</taxon>
        <taxon>Malasseziales</taxon>
        <taxon>Malasseziaceae</taxon>
        <taxon>Malassezia</taxon>
    </lineage>
</organism>
<comment type="caution">
    <text evidence="8">The sequence shown here is derived from an EMBL/GenBank/DDBJ whole genome shotgun (WGS) entry which is preliminary data.</text>
</comment>
<comment type="pathway">
    <text evidence="1">Cofactor biosynthesis; ubiquinone biosynthesis.</text>
</comment>
<keyword evidence="3" id="KW-0479">Metal-binding</keyword>
<keyword evidence="6" id="KW-0503">Monooxygenase</keyword>
<evidence type="ECO:0000256" key="2">
    <source>
        <dbReference type="ARBA" id="ARBA00022688"/>
    </source>
</evidence>
<dbReference type="SUPFAM" id="SSF47240">
    <property type="entry name" value="Ferritin-like"/>
    <property type="match status" value="1"/>
</dbReference>
<evidence type="ECO:0000313" key="9">
    <source>
        <dbReference type="Proteomes" id="UP000008837"/>
    </source>
</evidence>
<sequence>MFRVASRLSRNGLRQHHVQTRWFRTENLASDVFTKSTPSLAERAAKSESFLAALSPADRKAVSSMLRVDHAGEIAANTIYEAQADVFGFRGDQVTKRLMMEMWDNERKHLCAASAMLDEYRTRPSALTPAWALAGRILGGFTALLGEKSAMACTEAVETVIGEHYDEYVAHTFLYPANPLVNFFIWSRFARN</sequence>
<evidence type="ECO:0000256" key="4">
    <source>
        <dbReference type="ARBA" id="ARBA00023002"/>
    </source>
</evidence>
<dbReference type="VEuPathDB" id="FungiDB:MGL_0767"/>
<dbReference type="STRING" id="425265.A8PUT3"/>
<reference evidence="8 9" key="1">
    <citation type="journal article" date="2007" name="Proc. Natl. Acad. Sci. U.S.A.">
        <title>Dandruff-associated Malassezia genomes reveal convergent and divergent virulence traits shared with plant and human fungal pathogens.</title>
        <authorList>
            <person name="Xu J."/>
            <person name="Saunders C.W."/>
            <person name="Hu P."/>
            <person name="Grant R.A."/>
            <person name="Boekhout T."/>
            <person name="Kuramae E.E."/>
            <person name="Kronstad J.W."/>
            <person name="Deangelis Y.M."/>
            <person name="Reeder N.L."/>
            <person name="Johnstone K.R."/>
            <person name="Leland M."/>
            <person name="Fieno A.M."/>
            <person name="Begley W.M."/>
            <person name="Sun Y."/>
            <person name="Lacey M.P."/>
            <person name="Chaudhary T."/>
            <person name="Keough T."/>
            <person name="Chu L."/>
            <person name="Sears R."/>
            <person name="Yuan B."/>
            <person name="Dawson T.L.Jr."/>
        </authorList>
    </citation>
    <scope>NUCLEOTIDE SEQUENCE [LARGE SCALE GENOMIC DNA]</scope>
    <source>
        <strain evidence="9">ATCC MYA-4612 / CBS 7966</strain>
    </source>
</reference>
<dbReference type="OrthoDB" id="275371at2759"/>
<name>A8PUT3_MALGO</name>
<dbReference type="InParanoid" id="A8PUT3"/>
<dbReference type="GO" id="GO:0008682">
    <property type="term" value="F:3-demethoxyubiquinol 3-hydroxylase activity"/>
    <property type="evidence" value="ECO:0007669"/>
    <property type="project" value="TreeGrafter"/>
</dbReference>
<keyword evidence="7" id="KW-0472">Membrane</keyword>
<keyword evidence="9" id="KW-1185">Reference proteome</keyword>
<evidence type="ECO:0000256" key="6">
    <source>
        <dbReference type="ARBA" id="ARBA00023033"/>
    </source>
</evidence>
<dbReference type="GO" id="GO:0006744">
    <property type="term" value="P:ubiquinone biosynthetic process"/>
    <property type="evidence" value="ECO:0007669"/>
    <property type="project" value="UniProtKB-KW"/>
</dbReference>
<dbReference type="GeneID" id="5856480"/>
<dbReference type="Proteomes" id="UP000008837">
    <property type="component" value="Unassembled WGS sequence"/>
</dbReference>
<proteinExistence type="predicted"/>
<evidence type="ECO:0000256" key="1">
    <source>
        <dbReference type="ARBA" id="ARBA00004749"/>
    </source>
</evidence>
<dbReference type="KEGG" id="mgl:MGL_0767"/>
<protein>
    <recommendedName>
        <fullName evidence="10">Ubiquinone biosynthesis protein COQ7</fullName>
    </recommendedName>
</protein>
<dbReference type="GO" id="GO:0046872">
    <property type="term" value="F:metal ion binding"/>
    <property type="evidence" value="ECO:0007669"/>
    <property type="project" value="UniProtKB-KW"/>
</dbReference>
<evidence type="ECO:0000256" key="5">
    <source>
        <dbReference type="ARBA" id="ARBA00023004"/>
    </source>
</evidence>